<dbReference type="AlphaFoldDB" id="A0A7W4J5F2"/>
<feature type="transmembrane region" description="Helical" evidence="1">
    <location>
        <begin position="29"/>
        <end position="49"/>
    </location>
</feature>
<keyword evidence="1" id="KW-0472">Membrane</keyword>
<comment type="caution">
    <text evidence="2">The sequence shown here is derived from an EMBL/GenBank/DDBJ whole genome shotgun (WGS) entry which is preliminary data.</text>
</comment>
<evidence type="ECO:0000313" key="2">
    <source>
        <dbReference type="EMBL" id="MBB2175070.1"/>
    </source>
</evidence>
<proteinExistence type="predicted"/>
<protein>
    <submittedName>
        <fullName evidence="2">Uncharacterized protein</fullName>
    </submittedName>
</protein>
<keyword evidence="1" id="KW-0812">Transmembrane</keyword>
<organism evidence="2 3">
    <name type="scientific">Gluconacetobacter johannae</name>
    <dbReference type="NCBI Taxonomy" id="112140"/>
    <lineage>
        <taxon>Bacteria</taxon>
        <taxon>Pseudomonadati</taxon>
        <taxon>Pseudomonadota</taxon>
        <taxon>Alphaproteobacteria</taxon>
        <taxon>Acetobacterales</taxon>
        <taxon>Acetobacteraceae</taxon>
        <taxon>Gluconacetobacter</taxon>
    </lineage>
</organism>
<gene>
    <name evidence="2" type="ORF">HLH21_03910</name>
</gene>
<keyword evidence="1" id="KW-1133">Transmembrane helix</keyword>
<dbReference type="RefSeq" id="WP_182941513.1">
    <property type="nucleotide sequence ID" value="NZ_JABEQH010000004.1"/>
</dbReference>
<name>A0A7W4J5F2_9PROT</name>
<dbReference type="EMBL" id="JABEQH010000004">
    <property type="protein sequence ID" value="MBB2175070.1"/>
    <property type="molecule type" value="Genomic_DNA"/>
</dbReference>
<evidence type="ECO:0000313" key="3">
    <source>
        <dbReference type="Proteomes" id="UP000561066"/>
    </source>
</evidence>
<reference evidence="2 3" key="1">
    <citation type="submission" date="2020-04" db="EMBL/GenBank/DDBJ databases">
        <title>Description of novel Gluconacetobacter.</title>
        <authorList>
            <person name="Sombolestani A."/>
        </authorList>
    </citation>
    <scope>NUCLEOTIDE SEQUENCE [LARGE SCALE GENOMIC DNA]</scope>
    <source>
        <strain evidence="2 3">LMG 21312</strain>
    </source>
</reference>
<dbReference type="Proteomes" id="UP000561066">
    <property type="component" value="Unassembled WGS sequence"/>
</dbReference>
<evidence type="ECO:0000256" key="1">
    <source>
        <dbReference type="SAM" id="Phobius"/>
    </source>
</evidence>
<accession>A0A7W4J5F2</accession>
<keyword evidence="3" id="KW-1185">Reference proteome</keyword>
<sequence>MSEPSKQDVAAPIYSPTTEVDGLRPARGLVRAVVIGVGLWILIILGFVIF</sequence>